<feature type="region of interest" description="Disordered" evidence="1">
    <location>
        <begin position="11"/>
        <end position="90"/>
    </location>
</feature>
<feature type="compositionally biased region" description="Acidic residues" evidence="1">
    <location>
        <begin position="72"/>
        <end position="82"/>
    </location>
</feature>
<proteinExistence type="predicted"/>
<dbReference type="Proteomes" id="UP000296049">
    <property type="component" value="Unassembled WGS sequence"/>
</dbReference>
<keyword evidence="3" id="KW-1185">Reference proteome</keyword>
<dbReference type="AlphaFoldDB" id="R0JU21"/>
<gene>
    <name evidence="2" type="ORF">Anapl_00490</name>
</gene>
<organism evidence="2 3">
    <name type="scientific">Anas platyrhynchos</name>
    <name type="common">Mallard</name>
    <name type="synonym">Anas boschas</name>
    <dbReference type="NCBI Taxonomy" id="8839"/>
    <lineage>
        <taxon>Eukaryota</taxon>
        <taxon>Metazoa</taxon>
        <taxon>Chordata</taxon>
        <taxon>Craniata</taxon>
        <taxon>Vertebrata</taxon>
        <taxon>Euteleostomi</taxon>
        <taxon>Archelosauria</taxon>
        <taxon>Archosauria</taxon>
        <taxon>Dinosauria</taxon>
        <taxon>Saurischia</taxon>
        <taxon>Theropoda</taxon>
        <taxon>Coelurosauria</taxon>
        <taxon>Aves</taxon>
        <taxon>Neognathae</taxon>
        <taxon>Galloanserae</taxon>
        <taxon>Anseriformes</taxon>
        <taxon>Anatidae</taxon>
        <taxon>Anatinae</taxon>
        <taxon>Anas</taxon>
    </lineage>
</organism>
<evidence type="ECO:0000313" key="2">
    <source>
        <dbReference type="EMBL" id="EOB00956.1"/>
    </source>
</evidence>
<sequence>MVFALKGYQLCGKQALSSSEEDKPLTEQKAVGQLVPLKGSPVPSGDKHKPSTVPPVKPSQCGEGGGGHTHTEEEEEEEEDEDKGAGSRAV</sequence>
<dbReference type="EMBL" id="KB743145">
    <property type="protein sequence ID" value="EOB00956.1"/>
    <property type="molecule type" value="Genomic_DNA"/>
</dbReference>
<evidence type="ECO:0000256" key="1">
    <source>
        <dbReference type="SAM" id="MobiDB-lite"/>
    </source>
</evidence>
<evidence type="ECO:0000313" key="3">
    <source>
        <dbReference type="Proteomes" id="UP000296049"/>
    </source>
</evidence>
<accession>R0JU21</accession>
<protein>
    <submittedName>
        <fullName evidence="2">Uncharacterized protein</fullName>
    </submittedName>
</protein>
<name>R0JU21_ANAPL</name>
<reference evidence="3" key="1">
    <citation type="journal article" date="2013" name="Nat. Genet.">
        <title>The duck genome and transcriptome provide insight into an avian influenza virus reservoir species.</title>
        <authorList>
            <person name="Huang Y."/>
            <person name="Li Y."/>
            <person name="Burt D.W."/>
            <person name="Chen H."/>
            <person name="Zhang Y."/>
            <person name="Qian W."/>
            <person name="Kim H."/>
            <person name="Gan S."/>
            <person name="Zhao Y."/>
            <person name="Li J."/>
            <person name="Yi K."/>
            <person name="Feng H."/>
            <person name="Zhu P."/>
            <person name="Li B."/>
            <person name="Liu Q."/>
            <person name="Fairley S."/>
            <person name="Magor K.E."/>
            <person name="Du Z."/>
            <person name="Hu X."/>
            <person name="Goodman L."/>
            <person name="Tafer H."/>
            <person name="Vignal A."/>
            <person name="Lee T."/>
            <person name="Kim K.W."/>
            <person name="Sheng Z."/>
            <person name="An Y."/>
            <person name="Searle S."/>
            <person name="Herrero J."/>
            <person name="Groenen M.A."/>
            <person name="Crooijmans R.P."/>
            <person name="Faraut T."/>
            <person name="Cai Q."/>
            <person name="Webster R.G."/>
            <person name="Aldridge J.R."/>
            <person name="Warren W.C."/>
            <person name="Bartschat S."/>
            <person name="Kehr S."/>
            <person name="Marz M."/>
            <person name="Stadler P.F."/>
            <person name="Smith J."/>
            <person name="Kraus R.H."/>
            <person name="Zhao Y."/>
            <person name="Ren L."/>
            <person name="Fei J."/>
            <person name="Morisson M."/>
            <person name="Kaiser P."/>
            <person name="Griffin D.K."/>
            <person name="Rao M."/>
            <person name="Pitel F."/>
            <person name="Wang J."/>
            <person name="Li N."/>
        </authorList>
    </citation>
    <scope>NUCLEOTIDE SEQUENCE [LARGE SCALE GENOMIC DNA]</scope>
</reference>